<evidence type="ECO:0000313" key="2">
    <source>
        <dbReference type="EMBL" id="QDA56580.1"/>
    </source>
</evidence>
<evidence type="ECO:0000313" key="3">
    <source>
        <dbReference type="Proteomes" id="UP000308149"/>
    </source>
</evidence>
<dbReference type="Pfam" id="PF13508">
    <property type="entry name" value="Acetyltransf_7"/>
    <property type="match status" value="1"/>
</dbReference>
<dbReference type="InterPro" id="IPR016181">
    <property type="entry name" value="Acyl_CoA_acyltransferase"/>
</dbReference>
<organism evidence="2 3">
    <name type="scientific">Thermomonas aquatica</name>
    <dbReference type="NCBI Taxonomy" id="2202149"/>
    <lineage>
        <taxon>Bacteria</taxon>
        <taxon>Pseudomonadati</taxon>
        <taxon>Pseudomonadota</taxon>
        <taxon>Gammaproteobacteria</taxon>
        <taxon>Lysobacterales</taxon>
        <taxon>Lysobacteraceae</taxon>
        <taxon>Thermomonas</taxon>
    </lineage>
</organism>
<keyword evidence="2" id="KW-0808">Transferase</keyword>
<dbReference type="RefSeq" id="WP_139715572.1">
    <property type="nucleotide sequence ID" value="NZ_CP040871.1"/>
</dbReference>
<dbReference type="OrthoDB" id="9775804at2"/>
<dbReference type="AlphaFoldDB" id="A0A5B7ZN75"/>
<dbReference type="PANTHER" id="PTHR43233:SF1">
    <property type="entry name" value="FAMILY N-ACETYLTRANSFERASE, PUTATIVE (AFU_ORTHOLOGUE AFUA_6G03350)-RELATED"/>
    <property type="match status" value="1"/>
</dbReference>
<dbReference type="KEGG" id="thes:FHQ07_04250"/>
<reference evidence="2 3" key="1">
    <citation type="submission" date="2019-06" db="EMBL/GenBank/DDBJ databases">
        <title>Thermomonas aquatica sp. nov., isolated from an industrial wastewater treatment plant.</title>
        <authorList>
            <person name="Jeon J.H."/>
            <person name="Park D.-S."/>
        </authorList>
    </citation>
    <scope>NUCLEOTIDE SEQUENCE [LARGE SCALE GENOMIC DNA]</scope>
    <source>
        <strain evidence="2 3">SY21</strain>
    </source>
</reference>
<dbReference type="Proteomes" id="UP000308149">
    <property type="component" value="Chromosome"/>
</dbReference>
<dbReference type="CDD" id="cd04301">
    <property type="entry name" value="NAT_SF"/>
    <property type="match status" value="1"/>
</dbReference>
<dbReference type="PROSITE" id="PS51186">
    <property type="entry name" value="GNAT"/>
    <property type="match status" value="1"/>
</dbReference>
<dbReference type="GO" id="GO:0016747">
    <property type="term" value="F:acyltransferase activity, transferring groups other than amino-acyl groups"/>
    <property type="evidence" value="ECO:0007669"/>
    <property type="project" value="InterPro"/>
</dbReference>
<evidence type="ECO:0000259" key="1">
    <source>
        <dbReference type="PROSITE" id="PS51186"/>
    </source>
</evidence>
<gene>
    <name evidence="2" type="ORF">FHQ07_04250</name>
</gene>
<dbReference type="Gene3D" id="3.40.630.30">
    <property type="match status" value="1"/>
</dbReference>
<dbReference type="InterPro" id="IPR053144">
    <property type="entry name" value="Acetyltransferase_Butenolide"/>
</dbReference>
<name>A0A5B7ZN75_9GAMM</name>
<dbReference type="InterPro" id="IPR000182">
    <property type="entry name" value="GNAT_dom"/>
</dbReference>
<keyword evidence="3" id="KW-1185">Reference proteome</keyword>
<feature type="domain" description="N-acetyltransferase" evidence="1">
    <location>
        <begin position="9"/>
        <end position="141"/>
    </location>
</feature>
<dbReference type="EMBL" id="CP040871">
    <property type="protein sequence ID" value="QDA56580.1"/>
    <property type="molecule type" value="Genomic_DNA"/>
</dbReference>
<sequence length="141" mass="15392">MSIAAALVDEIRLVERAPGIDDYRRLRAATGLSPKSEQAARRGLAKTSYGVSLLRRDEVVGMGRIVGDDGCFYFVVDIAVIPELQGRGLGKRIMDALDAWLRANAAPSAHVSLFADGEAKRLYAKYGFAQSDHSVGMFYRV</sequence>
<dbReference type="SUPFAM" id="SSF55729">
    <property type="entry name" value="Acyl-CoA N-acyltransferases (Nat)"/>
    <property type="match status" value="1"/>
</dbReference>
<dbReference type="PANTHER" id="PTHR43233">
    <property type="entry name" value="FAMILY N-ACETYLTRANSFERASE, PUTATIVE (AFU_ORTHOLOGUE AFUA_6G03350)-RELATED"/>
    <property type="match status" value="1"/>
</dbReference>
<protein>
    <submittedName>
        <fullName evidence="2">GNAT family N-acetyltransferase</fullName>
    </submittedName>
</protein>
<accession>A0A5B7ZN75</accession>
<proteinExistence type="predicted"/>